<evidence type="ECO:0000256" key="1">
    <source>
        <dbReference type="SAM" id="MobiDB-lite"/>
    </source>
</evidence>
<name>A0ABS4ZRJ6_9MYCO</name>
<organism evidence="2 3">
    <name type="scientific">Mycolicibacterium lutetiense</name>
    <dbReference type="NCBI Taxonomy" id="1641992"/>
    <lineage>
        <taxon>Bacteria</taxon>
        <taxon>Bacillati</taxon>
        <taxon>Actinomycetota</taxon>
        <taxon>Actinomycetes</taxon>
        <taxon>Mycobacteriales</taxon>
        <taxon>Mycobacteriaceae</taxon>
        <taxon>Mycolicibacterium</taxon>
    </lineage>
</organism>
<dbReference type="RefSeq" id="WP_165688701.1">
    <property type="nucleotide sequence ID" value="NZ_JAGIOP010000001.1"/>
</dbReference>
<dbReference type="EMBL" id="JAGIOP010000001">
    <property type="protein sequence ID" value="MBP2451811.1"/>
    <property type="molecule type" value="Genomic_DNA"/>
</dbReference>
<sequence>MTTDAKHDVDRTDAHRQNSNDDPAAEAERAAGQARLQVQCTQQYQRYS</sequence>
<feature type="region of interest" description="Disordered" evidence="1">
    <location>
        <begin position="1"/>
        <end position="34"/>
    </location>
</feature>
<feature type="compositionally biased region" description="Basic and acidic residues" evidence="1">
    <location>
        <begin position="1"/>
        <end position="19"/>
    </location>
</feature>
<proteinExistence type="predicted"/>
<dbReference type="Proteomes" id="UP000694460">
    <property type="component" value="Unassembled WGS sequence"/>
</dbReference>
<protein>
    <submittedName>
        <fullName evidence="2">Uncharacterized protein</fullName>
    </submittedName>
</protein>
<accession>A0ABS4ZRJ6</accession>
<evidence type="ECO:0000313" key="2">
    <source>
        <dbReference type="EMBL" id="MBP2451811.1"/>
    </source>
</evidence>
<keyword evidence="3" id="KW-1185">Reference proteome</keyword>
<gene>
    <name evidence="2" type="ORF">JOF57_001696</name>
</gene>
<reference evidence="2 3" key="1">
    <citation type="submission" date="2021-03" db="EMBL/GenBank/DDBJ databases">
        <title>Sequencing the genomes of 1000 actinobacteria strains.</title>
        <authorList>
            <person name="Klenk H.-P."/>
        </authorList>
    </citation>
    <scope>NUCLEOTIDE SEQUENCE [LARGE SCALE GENOMIC DNA]</scope>
    <source>
        <strain evidence="2 3">DSM 46713</strain>
    </source>
</reference>
<evidence type="ECO:0000313" key="3">
    <source>
        <dbReference type="Proteomes" id="UP000694460"/>
    </source>
</evidence>
<comment type="caution">
    <text evidence="2">The sequence shown here is derived from an EMBL/GenBank/DDBJ whole genome shotgun (WGS) entry which is preliminary data.</text>
</comment>